<dbReference type="AlphaFoldDB" id="A0AAE0Y2G8"/>
<dbReference type="SUPFAM" id="SSF51197">
    <property type="entry name" value="Clavaminate synthase-like"/>
    <property type="match status" value="1"/>
</dbReference>
<dbReference type="InterPro" id="IPR014710">
    <property type="entry name" value="RmlC-like_jellyroll"/>
</dbReference>
<organism evidence="2 3">
    <name type="scientific">Elysia crispata</name>
    <name type="common">lettuce slug</name>
    <dbReference type="NCBI Taxonomy" id="231223"/>
    <lineage>
        <taxon>Eukaryota</taxon>
        <taxon>Metazoa</taxon>
        <taxon>Spiralia</taxon>
        <taxon>Lophotrochozoa</taxon>
        <taxon>Mollusca</taxon>
        <taxon>Gastropoda</taxon>
        <taxon>Heterobranchia</taxon>
        <taxon>Euthyneura</taxon>
        <taxon>Panpulmonata</taxon>
        <taxon>Sacoglossa</taxon>
        <taxon>Placobranchoidea</taxon>
        <taxon>Plakobranchidae</taxon>
        <taxon>Elysia</taxon>
    </lineage>
</organism>
<comment type="caution">
    <text evidence="2">The sequence shown here is derived from an EMBL/GenBank/DDBJ whole genome shotgun (WGS) entry which is preliminary data.</text>
</comment>
<reference evidence="2" key="1">
    <citation type="journal article" date="2023" name="G3 (Bethesda)">
        <title>A reference genome for the long-term kleptoplast-retaining sea slug Elysia crispata morphotype clarki.</title>
        <authorList>
            <person name="Eastman K.E."/>
            <person name="Pendleton A.L."/>
            <person name="Shaikh M.A."/>
            <person name="Suttiyut T."/>
            <person name="Ogas R."/>
            <person name="Tomko P."/>
            <person name="Gavelis G."/>
            <person name="Widhalm J.R."/>
            <person name="Wisecaver J.H."/>
        </authorList>
    </citation>
    <scope>NUCLEOTIDE SEQUENCE</scope>
    <source>
        <strain evidence="2">ECLA1</strain>
    </source>
</reference>
<dbReference type="InterPro" id="IPR003347">
    <property type="entry name" value="JmjC_dom"/>
</dbReference>
<dbReference type="PROSITE" id="PS51184">
    <property type="entry name" value="JMJC"/>
    <property type="match status" value="1"/>
</dbReference>
<dbReference type="InterPro" id="IPR041667">
    <property type="entry name" value="Cupin_8"/>
</dbReference>
<accession>A0AAE0Y2G8</accession>
<dbReference type="PANTHER" id="PTHR12461:SF105">
    <property type="entry name" value="HYPOXIA-INDUCIBLE FACTOR 1-ALPHA INHIBITOR"/>
    <property type="match status" value="1"/>
</dbReference>
<dbReference type="EMBL" id="JAWDGP010007140">
    <property type="protein sequence ID" value="KAK3729529.1"/>
    <property type="molecule type" value="Genomic_DNA"/>
</dbReference>
<dbReference type="FunFam" id="2.60.120.10:FF:000042">
    <property type="entry name" value="Hypoxia-inducible factor 1-alpha inhibitor"/>
    <property type="match status" value="1"/>
</dbReference>
<evidence type="ECO:0000313" key="2">
    <source>
        <dbReference type="EMBL" id="KAK3729529.1"/>
    </source>
</evidence>
<keyword evidence="3" id="KW-1185">Reference proteome</keyword>
<dbReference type="PANTHER" id="PTHR12461">
    <property type="entry name" value="HYPOXIA-INDUCIBLE FACTOR 1 ALPHA INHIBITOR-RELATED"/>
    <property type="match status" value="1"/>
</dbReference>
<dbReference type="GO" id="GO:0005634">
    <property type="term" value="C:nucleus"/>
    <property type="evidence" value="ECO:0007669"/>
    <property type="project" value="TreeGrafter"/>
</dbReference>
<evidence type="ECO:0000313" key="3">
    <source>
        <dbReference type="Proteomes" id="UP001283361"/>
    </source>
</evidence>
<protein>
    <recommendedName>
        <fullName evidence="1">JmjC domain-containing protein</fullName>
    </recommendedName>
</protein>
<dbReference type="SMART" id="SM00558">
    <property type="entry name" value="JmjC"/>
    <property type="match status" value="1"/>
</dbReference>
<dbReference type="Gene3D" id="2.60.120.10">
    <property type="entry name" value="Jelly Rolls"/>
    <property type="match status" value="1"/>
</dbReference>
<dbReference type="GO" id="GO:0071532">
    <property type="term" value="F:ankyrin repeat binding"/>
    <property type="evidence" value="ECO:0007669"/>
    <property type="project" value="TreeGrafter"/>
</dbReference>
<dbReference type="GO" id="GO:0036139">
    <property type="term" value="F:peptidyl-histidine dioxygenase activity"/>
    <property type="evidence" value="ECO:0007669"/>
    <property type="project" value="TreeGrafter"/>
</dbReference>
<dbReference type="GO" id="GO:0045746">
    <property type="term" value="P:negative regulation of Notch signaling pathway"/>
    <property type="evidence" value="ECO:0007669"/>
    <property type="project" value="TreeGrafter"/>
</dbReference>
<sequence>MPKIPRLACPSLLPPSFPPATMDESYDGARRKENARLYSIICYQWKAKKQCNHRVLVGYMSSERPLKFVTGTKKYKHVTTTAIPRLEYRDPKAEELIQAGQPVIITGSDLVGSAYHWDLDYLCANLGNGLYTVYSSRNGKFKYYDEKKVSNVPSFQPPTSHTDMTFQDFASKLKRKDNSNWIYLQQPLNDTVGPRIEMDFKGFNWDFAYRQMKRNRWGPLTSNLLLVGMEGVITPAHYDEQENLFAQIQGYKKFLLFHPDQFECLYPYPIFHPHDRQSQVDFDDPDLKKFPQFPKLKGYEGIVGPKDVLYIPMYWWHQVESLEGHGETISCTFWFKAAPTEKVVYPLNAGQKVAIMRNIEKMIADTLKDNKNMPHFMKTMVQGRYS</sequence>
<proteinExistence type="predicted"/>
<evidence type="ECO:0000259" key="1">
    <source>
        <dbReference type="PROSITE" id="PS51184"/>
    </source>
</evidence>
<name>A0AAE0Y2G8_9GAST</name>
<dbReference type="Proteomes" id="UP001283361">
    <property type="component" value="Unassembled WGS sequence"/>
</dbReference>
<gene>
    <name evidence="2" type="ORF">RRG08_044044</name>
</gene>
<dbReference type="Pfam" id="PF13621">
    <property type="entry name" value="Cupin_8"/>
    <property type="match status" value="1"/>
</dbReference>
<dbReference type="Gene3D" id="1.10.287.1010">
    <property type="entry name" value="Clavaminate synthase-like"/>
    <property type="match status" value="1"/>
</dbReference>
<dbReference type="GO" id="GO:0005737">
    <property type="term" value="C:cytoplasm"/>
    <property type="evidence" value="ECO:0007669"/>
    <property type="project" value="TreeGrafter"/>
</dbReference>
<dbReference type="InterPro" id="IPR027452">
    <property type="entry name" value="FIH-1_dom_II"/>
</dbReference>
<dbReference type="GO" id="GO:0036140">
    <property type="term" value="F:[protein]-asparagine 3-dioxygenase activity"/>
    <property type="evidence" value="ECO:0007669"/>
    <property type="project" value="TreeGrafter"/>
</dbReference>
<feature type="domain" description="JmjC" evidence="1">
    <location>
        <begin position="182"/>
        <end position="352"/>
    </location>
</feature>